<dbReference type="Gene3D" id="3.40.33.10">
    <property type="entry name" value="CAP"/>
    <property type="match status" value="1"/>
</dbReference>
<accession>A0A372ITA8</accession>
<evidence type="ECO:0000256" key="1">
    <source>
        <dbReference type="SAM" id="SignalP"/>
    </source>
</evidence>
<dbReference type="AlphaFoldDB" id="A0A372ITA8"/>
<dbReference type="SUPFAM" id="SSF55797">
    <property type="entry name" value="PR-1-like"/>
    <property type="match status" value="1"/>
</dbReference>
<evidence type="ECO:0000313" key="4">
    <source>
        <dbReference type="Proteomes" id="UP000264702"/>
    </source>
</evidence>
<feature type="signal peptide" evidence="1">
    <location>
        <begin position="1"/>
        <end position="24"/>
    </location>
</feature>
<evidence type="ECO:0000313" key="3">
    <source>
        <dbReference type="EMBL" id="RFU18019.1"/>
    </source>
</evidence>
<protein>
    <submittedName>
        <fullName evidence="3">CAP domain-containing protein</fullName>
    </submittedName>
</protein>
<evidence type="ECO:0000259" key="2">
    <source>
        <dbReference type="Pfam" id="PF00188"/>
    </source>
</evidence>
<keyword evidence="4" id="KW-1185">Reference proteome</keyword>
<organism evidence="3 4">
    <name type="scientific">Paracidobacterium acidisoli</name>
    <dbReference type="NCBI Taxonomy" id="2303751"/>
    <lineage>
        <taxon>Bacteria</taxon>
        <taxon>Pseudomonadati</taxon>
        <taxon>Acidobacteriota</taxon>
        <taxon>Terriglobia</taxon>
        <taxon>Terriglobales</taxon>
        <taxon>Acidobacteriaceae</taxon>
        <taxon>Paracidobacterium</taxon>
    </lineage>
</organism>
<proteinExistence type="predicted"/>
<dbReference type="CDD" id="cd05379">
    <property type="entry name" value="CAP_bacterial"/>
    <property type="match status" value="1"/>
</dbReference>
<reference evidence="3 4" key="1">
    <citation type="submission" date="2018-08" db="EMBL/GenBank/DDBJ databases">
        <title>Acidipila sp. 4G-K13, an acidobacterium isolated from forest soil.</title>
        <authorList>
            <person name="Gao Z.-H."/>
            <person name="Qiu L.-H."/>
        </authorList>
    </citation>
    <scope>NUCLEOTIDE SEQUENCE [LARGE SCALE GENOMIC DNA]</scope>
    <source>
        <strain evidence="3 4">4G-K13</strain>
    </source>
</reference>
<dbReference type="Proteomes" id="UP000264702">
    <property type="component" value="Unassembled WGS sequence"/>
</dbReference>
<feature type="chain" id="PRO_5016835643" evidence="1">
    <location>
        <begin position="25"/>
        <end position="257"/>
    </location>
</feature>
<name>A0A372ITA8_9BACT</name>
<keyword evidence="1" id="KW-0732">Signal</keyword>
<dbReference type="RefSeq" id="WP_117297022.1">
    <property type="nucleotide sequence ID" value="NZ_QVQT02000001.1"/>
</dbReference>
<dbReference type="PANTHER" id="PTHR31157">
    <property type="entry name" value="SCP DOMAIN-CONTAINING PROTEIN"/>
    <property type="match status" value="1"/>
</dbReference>
<comment type="caution">
    <text evidence="3">The sequence shown here is derived from an EMBL/GenBank/DDBJ whole genome shotgun (WGS) entry which is preliminary data.</text>
</comment>
<sequence length="257" mass="27228">MNIFQRLALAALLPLLAAPLWAQADNQPDDARTQQIFQLTNQDRQQHGLPPLQWNAALASAAVAHCRQMAEKAALSHQFPGEPDLMTRAAAAGAHFQAIAENVASGPGPSAVEHEWMNSTAHRTNILDPKMDQIGVAVVVLHGGLYAVEDFSSGVQQMDKAQVEQKVGALLEAQNVTVVDHADPATGQAEQACSANQGIPAGARFVVRFQTSDLSQLPGQVAQQVASGRYTKAAVGACAPSGVPGSFTMFRVAVLFY</sequence>
<dbReference type="InterPro" id="IPR035940">
    <property type="entry name" value="CAP_sf"/>
</dbReference>
<dbReference type="InterPro" id="IPR014044">
    <property type="entry name" value="CAP_dom"/>
</dbReference>
<dbReference type="EMBL" id="QVQT01000001">
    <property type="protein sequence ID" value="RFU18019.1"/>
    <property type="molecule type" value="Genomic_DNA"/>
</dbReference>
<dbReference type="Pfam" id="PF00188">
    <property type="entry name" value="CAP"/>
    <property type="match status" value="1"/>
</dbReference>
<feature type="domain" description="SCP" evidence="2">
    <location>
        <begin position="38"/>
        <end position="146"/>
    </location>
</feature>
<dbReference type="PANTHER" id="PTHR31157:SF1">
    <property type="entry name" value="SCP DOMAIN-CONTAINING PROTEIN"/>
    <property type="match status" value="1"/>
</dbReference>
<gene>
    <name evidence="3" type="ORF">D0Y96_00050</name>
</gene>